<dbReference type="Pfam" id="PF00881">
    <property type="entry name" value="Nitroreductase"/>
    <property type="match status" value="1"/>
</dbReference>
<dbReference type="NCBIfam" id="TIGR03605">
    <property type="entry name" value="antibiot_sagB"/>
    <property type="match status" value="1"/>
</dbReference>
<dbReference type="AlphaFoldDB" id="A0A8J7W746"/>
<dbReference type="CDD" id="cd02142">
    <property type="entry name" value="McbC_SagB-like_oxidoreductase"/>
    <property type="match status" value="1"/>
</dbReference>
<keyword evidence="3" id="KW-1185">Reference proteome</keyword>
<organism evidence="2 3">
    <name type="scientific">Methanocalculus chunghsingensis</name>
    <dbReference type="NCBI Taxonomy" id="156457"/>
    <lineage>
        <taxon>Archaea</taxon>
        <taxon>Methanobacteriati</taxon>
        <taxon>Methanobacteriota</taxon>
        <taxon>Stenosarchaea group</taxon>
        <taxon>Methanomicrobia</taxon>
        <taxon>Methanomicrobiales</taxon>
        <taxon>Methanocalculaceae</taxon>
        <taxon>Methanocalculus</taxon>
    </lineage>
</organism>
<feature type="domain" description="Nitroreductase" evidence="1">
    <location>
        <begin position="38"/>
        <end position="215"/>
    </location>
</feature>
<gene>
    <name evidence="2" type="ORF">RJ53_08920</name>
</gene>
<dbReference type="InterPro" id="IPR020051">
    <property type="entry name" value="SagB-type_dehydrogenase"/>
</dbReference>
<evidence type="ECO:0000313" key="3">
    <source>
        <dbReference type="Proteomes" id="UP000730161"/>
    </source>
</evidence>
<dbReference type="SUPFAM" id="SSF55469">
    <property type="entry name" value="FMN-dependent nitroreductase-like"/>
    <property type="match status" value="1"/>
</dbReference>
<evidence type="ECO:0000313" key="2">
    <source>
        <dbReference type="EMBL" id="MBR1369599.1"/>
    </source>
</evidence>
<dbReference type="InterPro" id="IPR029479">
    <property type="entry name" value="Nitroreductase"/>
</dbReference>
<reference evidence="2" key="1">
    <citation type="submission" date="2014-12" db="EMBL/GenBank/DDBJ databases">
        <authorList>
            <person name="Huang H.-H."/>
            <person name="Chen S.-C."/>
            <person name="Lai M.-C."/>
        </authorList>
    </citation>
    <scope>NUCLEOTIDE SEQUENCE</scope>
    <source>
        <strain evidence="2">K1F9705b</strain>
    </source>
</reference>
<protein>
    <recommendedName>
        <fullName evidence="1">Nitroreductase domain-containing protein</fullName>
    </recommendedName>
</protein>
<dbReference type="Proteomes" id="UP000730161">
    <property type="component" value="Unassembled WGS sequence"/>
</dbReference>
<dbReference type="InterPro" id="IPR000415">
    <property type="entry name" value="Nitroreductase-like"/>
</dbReference>
<comment type="caution">
    <text evidence="2">The sequence shown here is derived from an EMBL/GenBank/DDBJ whole genome shotgun (WGS) entry which is preliminary data.</text>
</comment>
<dbReference type="PANTHER" id="PTHR43745">
    <property type="entry name" value="NITROREDUCTASE MJ1384-RELATED"/>
    <property type="match status" value="1"/>
</dbReference>
<sequence>MPLCTGVADDPAPVASLSDAITLPPPDLEGPLSLEEAIAARRSIRSYTGEPLSTADLSSLLWAAQGITDANRGYRAAPSAGAHYPLEVTVAIGDVEGIAPGTYRYYPDGHRITLITVGDHRAALSVAATGQQSIADAPATLVISGVYDRLRVRYGDRAERYTLLEAGHASQNCYLIATSRGLGTVAVGAFDEGEVQEIMGLPAGEVPLYLMPVGRIG</sequence>
<dbReference type="Gene3D" id="3.40.109.10">
    <property type="entry name" value="NADH Oxidase"/>
    <property type="match status" value="1"/>
</dbReference>
<evidence type="ECO:0000259" key="1">
    <source>
        <dbReference type="Pfam" id="PF00881"/>
    </source>
</evidence>
<accession>A0A8J7W746</accession>
<dbReference type="InterPro" id="IPR052544">
    <property type="entry name" value="Bacteriocin_Proc_Enz"/>
</dbReference>
<dbReference type="PANTHER" id="PTHR43745:SF2">
    <property type="entry name" value="NITROREDUCTASE MJ1384-RELATED"/>
    <property type="match status" value="1"/>
</dbReference>
<dbReference type="GO" id="GO:0016491">
    <property type="term" value="F:oxidoreductase activity"/>
    <property type="evidence" value="ECO:0007669"/>
    <property type="project" value="InterPro"/>
</dbReference>
<dbReference type="EMBL" id="JWHL01000015">
    <property type="protein sequence ID" value="MBR1369599.1"/>
    <property type="molecule type" value="Genomic_DNA"/>
</dbReference>
<name>A0A8J7W746_9EURY</name>
<proteinExistence type="predicted"/>